<reference evidence="1" key="2">
    <citation type="journal article" date="2019" name="Genome Biol. Evol.">
        <title>Day and night: Metabolic profiles and evolutionary relationships of six axenic non-marine cyanobacteria.</title>
        <authorList>
            <person name="Will S.E."/>
            <person name="Henke P."/>
            <person name="Boedeker C."/>
            <person name="Huang S."/>
            <person name="Brinkmann H."/>
            <person name="Rohde M."/>
            <person name="Jarek M."/>
            <person name="Friedl T."/>
            <person name="Seufert S."/>
            <person name="Schumacher M."/>
            <person name="Overmann J."/>
            <person name="Neumann-Schaal M."/>
            <person name="Petersen J."/>
        </authorList>
    </citation>
    <scope>NUCLEOTIDE SEQUENCE [LARGE SCALE GENOMIC DNA]</scope>
    <source>
        <strain evidence="1">PCC 7102</strain>
    </source>
</reference>
<proteinExistence type="predicted"/>
<reference evidence="1" key="1">
    <citation type="submission" date="2018-12" db="EMBL/GenBank/DDBJ databases">
        <authorList>
            <person name="Will S."/>
            <person name="Neumann-Schaal M."/>
            <person name="Henke P."/>
        </authorList>
    </citation>
    <scope>NUCLEOTIDE SEQUENCE</scope>
    <source>
        <strain evidence="1">PCC 7102</strain>
    </source>
</reference>
<dbReference type="Proteomes" id="UP000271624">
    <property type="component" value="Unassembled WGS sequence"/>
</dbReference>
<accession>A0A433VU34</accession>
<evidence type="ECO:0000313" key="1">
    <source>
        <dbReference type="EMBL" id="RUT09579.1"/>
    </source>
</evidence>
<dbReference type="OrthoDB" id="338520at2"/>
<sequence length="81" mass="9068">MKELKSLNDAYELLQQLGASPKLICHVRLVGEAADLLLYKIEQIGIKVDANFVRLGVALHDAGKIIYTEELTNKGYQQILK</sequence>
<gene>
    <name evidence="1" type="ORF">DSM106972_000730</name>
</gene>
<evidence type="ECO:0000313" key="2">
    <source>
        <dbReference type="Proteomes" id="UP000271624"/>
    </source>
</evidence>
<dbReference type="RefSeq" id="WP_127077789.1">
    <property type="nucleotide sequence ID" value="NZ_RSCL01000001.1"/>
</dbReference>
<organism evidence="1 2">
    <name type="scientific">Dulcicalothrix desertica PCC 7102</name>
    <dbReference type="NCBI Taxonomy" id="232991"/>
    <lineage>
        <taxon>Bacteria</taxon>
        <taxon>Bacillati</taxon>
        <taxon>Cyanobacteriota</taxon>
        <taxon>Cyanophyceae</taxon>
        <taxon>Nostocales</taxon>
        <taxon>Calotrichaceae</taxon>
        <taxon>Dulcicalothrix</taxon>
    </lineage>
</organism>
<protein>
    <recommendedName>
        <fullName evidence="3">HD domain-containing protein</fullName>
    </recommendedName>
</protein>
<name>A0A433VU34_9CYAN</name>
<evidence type="ECO:0008006" key="3">
    <source>
        <dbReference type="Google" id="ProtNLM"/>
    </source>
</evidence>
<keyword evidence="2" id="KW-1185">Reference proteome</keyword>
<comment type="caution">
    <text evidence="1">The sequence shown here is derived from an EMBL/GenBank/DDBJ whole genome shotgun (WGS) entry which is preliminary data.</text>
</comment>
<dbReference type="AlphaFoldDB" id="A0A433VU34"/>
<dbReference type="EMBL" id="RSCL01000001">
    <property type="protein sequence ID" value="RUT09579.1"/>
    <property type="molecule type" value="Genomic_DNA"/>
</dbReference>